<reference evidence="6 7" key="1">
    <citation type="journal article" date="2018" name="Nat. Ecol. Evol.">
        <title>Shark genomes provide insights into elasmobranch evolution and the origin of vertebrates.</title>
        <authorList>
            <person name="Hara Y"/>
            <person name="Yamaguchi K"/>
            <person name="Onimaru K"/>
            <person name="Kadota M"/>
            <person name="Koyanagi M"/>
            <person name="Keeley SD"/>
            <person name="Tatsumi K"/>
            <person name="Tanaka K"/>
            <person name="Motone F"/>
            <person name="Kageyama Y"/>
            <person name="Nozu R"/>
            <person name="Adachi N"/>
            <person name="Nishimura O"/>
            <person name="Nakagawa R"/>
            <person name="Tanegashima C"/>
            <person name="Kiyatake I"/>
            <person name="Matsumoto R"/>
            <person name="Murakumo K"/>
            <person name="Nishida K"/>
            <person name="Terakita A"/>
            <person name="Kuratani S"/>
            <person name="Sato K"/>
            <person name="Hyodo S Kuraku.S."/>
        </authorList>
    </citation>
    <scope>NUCLEOTIDE SEQUENCE [LARGE SCALE GENOMIC DNA]</scope>
</reference>
<keyword evidence="3" id="KW-0106">Calcium</keyword>
<dbReference type="EMBL" id="BEZZ01004276">
    <property type="protein sequence ID" value="GCC17923.1"/>
    <property type="molecule type" value="Genomic_DNA"/>
</dbReference>
<keyword evidence="5" id="KW-0812">Transmembrane</keyword>
<dbReference type="OrthoDB" id="8804268at2759"/>
<dbReference type="GO" id="GO:0016342">
    <property type="term" value="C:catenin complex"/>
    <property type="evidence" value="ECO:0007669"/>
    <property type="project" value="TreeGrafter"/>
</dbReference>
<dbReference type="GO" id="GO:0007043">
    <property type="term" value="P:cell-cell junction assembly"/>
    <property type="evidence" value="ECO:0007669"/>
    <property type="project" value="TreeGrafter"/>
</dbReference>
<dbReference type="GO" id="GO:0016339">
    <property type="term" value="P:calcium-dependent cell-cell adhesion via plasma membrane cell adhesion molecules"/>
    <property type="evidence" value="ECO:0007669"/>
    <property type="project" value="TreeGrafter"/>
</dbReference>
<evidence type="ECO:0000256" key="4">
    <source>
        <dbReference type="ARBA" id="ARBA00023136"/>
    </source>
</evidence>
<dbReference type="InterPro" id="IPR039808">
    <property type="entry name" value="Cadherin"/>
</dbReference>
<keyword evidence="5" id="KW-1133">Transmembrane helix</keyword>
<evidence type="ECO:0000256" key="1">
    <source>
        <dbReference type="ARBA" id="ARBA00004370"/>
    </source>
</evidence>
<comment type="subcellular location">
    <subcellularLocation>
        <location evidence="1">Membrane</location>
    </subcellularLocation>
</comment>
<name>A0A401RIE4_CHIPU</name>
<keyword evidence="7" id="KW-1185">Reference proteome</keyword>
<comment type="caution">
    <text evidence="6">The sequence shown here is derived from an EMBL/GenBank/DDBJ whole genome shotgun (WGS) entry which is preliminary data.</text>
</comment>
<dbReference type="GO" id="GO:0005912">
    <property type="term" value="C:adherens junction"/>
    <property type="evidence" value="ECO:0007669"/>
    <property type="project" value="TreeGrafter"/>
</dbReference>
<protein>
    <recommendedName>
        <fullName evidence="8">Cadherin domain-containing protein</fullName>
    </recommendedName>
</protein>
<evidence type="ECO:0000256" key="5">
    <source>
        <dbReference type="SAM" id="Phobius"/>
    </source>
</evidence>
<dbReference type="GO" id="GO:0016477">
    <property type="term" value="P:cell migration"/>
    <property type="evidence" value="ECO:0007669"/>
    <property type="project" value="TreeGrafter"/>
</dbReference>
<dbReference type="GO" id="GO:0034332">
    <property type="term" value="P:adherens junction organization"/>
    <property type="evidence" value="ECO:0007669"/>
    <property type="project" value="TreeGrafter"/>
</dbReference>
<accession>A0A401RIE4</accession>
<keyword evidence="4 5" id="KW-0472">Membrane</keyword>
<dbReference type="AlphaFoldDB" id="A0A401RIE4"/>
<dbReference type="GO" id="GO:0000902">
    <property type="term" value="P:cell morphogenesis"/>
    <property type="evidence" value="ECO:0007669"/>
    <property type="project" value="TreeGrafter"/>
</dbReference>
<dbReference type="PANTHER" id="PTHR24027:SF424">
    <property type="entry name" value="CADHERIN-16 ISOFORM X3"/>
    <property type="match status" value="1"/>
</dbReference>
<gene>
    <name evidence="6" type="ORF">chiPu_0021596</name>
</gene>
<sequence>MNSVDDPSLYASAMLVVHIEDIHEDLLTPVLEHSGDFLCMPRDDGQFITIKAVYRQERGNRNPISLSIDDKAKEQRKWKLHQFNDSHAFLTIALSWVDPGTYQIPIILTAKGKAPQRHSNTLTVNVCTCSSRGECRLEVGTVPGKPTVLTTVVTIVGTLGAIGFFLIIVLVHTALTGKQRQKRKRNVSCESARFQLSE</sequence>
<dbReference type="GO" id="GO:0008013">
    <property type="term" value="F:beta-catenin binding"/>
    <property type="evidence" value="ECO:0007669"/>
    <property type="project" value="TreeGrafter"/>
</dbReference>
<evidence type="ECO:0000313" key="7">
    <source>
        <dbReference type="Proteomes" id="UP000287033"/>
    </source>
</evidence>
<dbReference type="Gene3D" id="2.60.40.60">
    <property type="entry name" value="Cadherins"/>
    <property type="match status" value="1"/>
</dbReference>
<keyword evidence="2" id="KW-0677">Repeat</keyword>
<evidence type="ECO:0000256" key="3">
    <source>
        <dbReference type="ARBA" id="ARBA00022837"/>
    </source>
</evidence>
<proteinExistence type="predicted"/>
<dbReference type="PANTHER" id="PTHR24027">
    <property type="entry name" value="CADHERIN-23"/>
    <property type="match status" value="1"/>
</dbReference>
<dbReference type="Proteomes" id="UP000287033">
    <property type="component" value="Unassembled WGS sequence"/>
</dbReference>
<evidence type="ECO:0000313" key="6">
    <source>
        <dbReference type="EMBL" id="GCC17923.1"/>
    </source>
</evidence>
<dbReference type="GO" id="GO:0045296">
    <property type="term" value="F:cadherin binding"/>
    <property type="evidence" value="ECO:0007669"/>
    <property type="project" value="TreeGrafter"/>
</dbReference>
<evidence type="ECO:0000256" key="2">
    <source>
        <dbReference type="ARBA" id="ARBA00022737"/>
    </source>
</evidence>
<evidence type="ECO:0008006" key="8">
    <source>
        <dbReference type="Google" id="ProtNLM"/>
    </source>
</evidence>
<dbReference type="GO" id="GO:0044331">
    <property type="term" value="P:cell-cell adhesion mediated by cadherin"/>
    <property type="evidence" value="ECO:0007669"/>
    <property type="project" value="TreeGrafter"/>
</dbReference>
<feature type="transmembrane region" description="Helical" evidence="5">
    <location>
        <begin position="152"/>
        <end position="175"/>
    </location>
</feature>
<organism evidence="6 7">
    <name type="scientific">Chiloscyllium punctatum</name>
    <name type="common">Brownbanded bambooshark</name>
    <name type="synonym">Hemiscyllium punctatum</name>
    <dbReference type="NCBI Taxonomy" id="137246"/>
    <lineage>
        <taxon>Eukaryota</taxon>
        <taxon>Metazoa</taxon>
        <taxon>Chordata</taxon>
        <taxon>Craniata</taxon>
        <taxon>Vertebrata</taxon>
        <taxon>Chondrichthyes</taxon>
        <taxon>Elasmobranchii</taxon>
        <taxon>Galeomorphii</taxon>
        <taxon>Galeoidea</taxon>
        <taxon>Orectolobiformes</taxon>
        <taxon>Hemiscylliidae</taxon>
        <taxon>Chiloscyllium</taxon>
    </lineage>
</organism>
<dbReference type="STRING" id="137246.A0A401RIE4"/>